<comment type="caution">
    <text evidence="2">The sequence shown here is derived from an EMBL/GenBank/DDBJ whole genome shotgun (WGS) entry which is preliminary data.</text>
</comment>
<proteinExistence type="predicted"/>
<feature type="region of interest" description="Disordered" evidence="1">
    <location>
        <begin position="1"/>
        <end position="98"/>
    </location>
</feature>
<evidence type="ECO:0000256" key="1">
    <source>
        <dbReference type="SAM" id="MobiDB-lite"/>
    </source>
</evidence>
<protein>
    <submittedName>
        <fullName evidence="2">Uncharacterized protein</fullName>
    </submittedName>
</protein>
<dbReference type="Proteomes" id="UP001596037">
    <property type="component" value="Unassembled WGS sequence"/>
</dbReference>
<feature type="compositionally biased region" description="Basic and acidic residues" evidence="1">
    <location>
        <begin position="64"/>
        <end position="86"/>
    </location>
</feature>
<reference evidence="3" key="1">
    <citation type="journal article" date="2019" name="Int. J. Syst. Evol. Microbiol.">
        <title>The Global Catalogue of Microorganisms (GCM) 10K type strain sequencing project: providing services to taxonomists for standard genome sequencing and annotation.</title>
        <authorList>
            <consortium name="The Broad Institute Genomics Platform"/>
            <consortium name="The Broad Institute Genome Sequencing Center for Infectious Disease"/>
            <person name="Wu L."/>
            <person name="Ma J."/>
        </authorList>
    </citation>
    <scope>NUCLEOTIDE SEQUENCE [LARGE SCALE GENOMIC DNA]</scope>
    <source>
        <strain evidence="3">CCUG 57401</strain>
    </source>
</reference>
<organism evidence="2 3">
    <name type="scientific">Caenimonas terrae</name>
    <dbReference type="NCBI Taxonomy" id="696074"/>
    <lineage>
        <taxon>Bacteria</taxon>
        <taxon>Pseudomonadati</taxon>
        <taxon>Pseudomonadota</taxon>
        <taxon>Betaproteobacteria</taxon>
        <taxon>Burkholderiales</taxon>
        <taxon>Comamonadaceae</taxon>
        <taxon>Caenimonas</taxon>
    </lineage>
</organism>
<name>A0ABW0N776_9BURK</name>
<evidence type="ECO:0000313" key="2">
    <source>
        <dbReference type="EMBL" id="MFC5496335.1"/>
    </source>
</evidence>
<keyword evidence="3" id="KW-1185">Reference proteome</keyword>
<feature type="compositionally biased region" description="Polar residues" evidence="1">
    <location>
        <begin position="15"/>
        <end position="33"/>
    </location>
</feature>
<dbReference type="EMBL" id="JBHSMF010000002">
    <property type="protein sequence ID" value="MFC5496335.1"/>
    <property type="molecule type" value="Genomic_DNA"/>
</dbReference>
<dbReference type="RefSeq" id="WP_376848360.1">
    <property type="nucleotide sequence ID" value="NZ_JBHSMF010000002.1"/>
</dbReference>
<gene>
    <name evidence="2" type="ORF">ACFPOE_02220</name>
</gene>
<accession>A0ABW0N776</accession>
<evidence type="ECO:0000313" key="3">
    <source>
        <dbReference type="Proteomes" id="UP001596037"/>
    </source>
</evidence>
<sequence>MHNRLTSRKRPDASANATKGNTVPAQGEQQQRVPRTPNERDESADSQAAQEPSSGRVGRQAGADVERGLVDTDRGPVLDQAYDKVRQGAQDPVKKVVP</sequence>